<dbReference type="PANTHER" id="PTHR35807">
    <property type="entry name" value="TRANSCRIPTIONAL REGULATOR REDD-RELATED"/>
    <property type="match status" value="1"/>
</dbReference>
<dbReference type="SMART" id="SM01043">
    <property type="entry name" value="BTAD"/>
    <property type="match status" value="1"/>
</dbReference>
<evidence type="ECO:0000313" key="7">
    <source>
        <dbReference type="EMBL" id="PRY36815.1"/>
    </source>
</evidence>
<evidence type="ECO:0000256" key="5">
    <source>
        <dbReference type="PROSITE-ProRule" id="PRU01091"/>
    </source>
</evidence>
<dbReference type="InterPro" id="IPR016032">
    <property type="entry name" value="Sig_transdc_resp-reg_C-effctor"/>
</dbReference>
<organism evidence="7 8">
    <name type="scientific">Umezawaea tangerina</name>
    <dbReference type="NCBI Taxonomy" id="84725"/>
    <lineage>
        <taxon>Bacteria</taxon>
        <taxon>Bacillati</taxon>
        <taxon>Actinomycetota</taxon>
        <taxon>Actinomycetes</taxon>
        <taxon>Pseudonocardiales</taxon>
        <taxon>Pseudonocardiaceae</taxon>
        <taxon>Umezawaea</taxon>
    </lineage>
</organism>
<evidence type="ECO:0000313" key="8">
    <source>
        <dbReference type="Proteomes" id="UP000239494"/>
    </source>
</evidence>
<evidence type="ECO:0000259" key="6">
    <source>
        <dbReference type="PROSITE" id="PS51755"/>
    </source>
</evidence>
<dbReference type="AlphaFoldDB" id="A0A2T0STS7"/>
<feature type="DNA-binding region" description="OmpR/PhoB-type" evidence="5">
    <location>
        <begin position="3"/>
        <end position="103"/>
    </location>
</feature>
<keyword evidence="3 5" id="KW-0238">DNA-binding</keyword>
<dbReference type="Gene3D" id="1.10.10.10">
    <property type="entry name" value="Winged helix-like DNA-binding domain superfamily/Winged helix DNA-binding domain"/>
    <property type="match status" value="1"/>
</dbReference>
<dbReference type="SMART" id="SM00028">
    <property type="entry name" value="TPR"/>
    <property type="match status" value="5"/>
</dbReference>
<proteinExistence type="inferred from homology"/>
<comment type="similarity">
    <text evidence="1">Belongs to the AfsR/DnrI/RedD regulatory family.</text>
</comment>
<evidence type="ECO:0000256" key="1">
    <source>
        <dbReference type="ARBA" id="ARBA00005820"/>
    </source>
</evidence>
<dbReference type="OrthoDB" id="3275754at2"/>
<dbReference type="InterPro" id="IPR027417">
    <property type="entry name" value="P-loop_NTPase"/>
</dbReference>
<dbReference type="EMBL" id="PVTF01000011">
    <property type="protein sequence ID" value="PRY36815.1"/>
    <property type="molecule type" value="Genomic_DNA"/>
</dbReference>
<dbReference type="Proteomes" id="UP000239494">
    <property type="component" value="Unassembled WGS sequence"/>
</dbReference>
<dbReference type="Pfam" id="PF13424">
    <property type="entry name" value="TPR_12"/>
    <property type="match status" value="1"/>
</dbReference>
<keyword evidence="2" id="KW-0805">Transcription regulation</keyword>
<dbReference type="InterPro" id="IPR019734">
    <property type="entry name" value="TPR_rpt"/>
</dbReference>
<dbReference type="GO" id="GO:0043531">
    <property type="term" value="F:ADP binding"/>
    <property type="evidence" value="ECO:0007669"/>
    <property type="project" value="InterPro"/>
</dbReference>
<dbReference type="Gene3D" id="3.40.50.300">
    <property type="entry name" value="P-loop containing nucleotide triphosphate hydrolases"/>
    <property type="match status" value="1"/>
</dbReference>
<dbReference type="InterPro" id="IPR011990">
    <property type="entry name" value="TPR-like_helical_dom_sf"/>
</dbReference>
<name>A0A2T0STS7_9PSEU</name>
<dbReference type="PANTHER" id="PTHR35807:SF1">
    <property type="entry name" value="TRANSCRIPTIONAL REGULATOR REDD"/>
    <property type="match status" value="1"/>
</dbReference>
<dbReference type="InterPro" id="IPR036388">
    <property type="entry name" value="WH-like_DNA-bd_sf"/>
</dbReference>
<evidence type="ECO:0000256" key="2">
    <source>
        <dbReference type="ARBA" id="ARBA00023015"/>
    </source>
</evidence>
<feature type="domain" description="OmpR/PhoB-type" evidence="6">
    <location>
        <begin position="3"/>
        <end position="103"/>
    </location>
</feature>
<dbReference type="Pfam" id="PF00931">
    <property type="entry name" value="NB-ARC"/>
    <property type="match status" value="1"/>
</dbReference>
<dbReference type="SMART" id="SM00862">
    <property type="entry name" value="Trans_reg_C"/>
    <property type="match status" value="1"/>
</dbReference>
<evidence type="ECO:0000256" key="3">
    <source>
        <dbReference type="ARBA" id="ARBA00023125"/>
    </source>
</evidence>
<dbReference type="InterPro" id="IPR001867">
    <property type="entry name" value="OmpR/PhoB-type_DNA-bd"/>
</dbReference>
<dbReference type="InterPro" id="IPR005158">
    <property type="entry name" value="BTAD"/>
</dbReference>
<dbReference type="InterPro" id="IPR051677">
    <property type="entry name" value="AfsR-DnrI-RedD_regulator"/>
</dbReference>
<dbReference type="PROSITE" id="PS51755">
    <property type="entry name" value="OMPR_PHOB"/>
    <property type="match status" value="1"/>
</dbReference>
<dbReference type="Pfam" id="PF00486">
    <property type="entry name" value="Trans_reg_C"/>
    <property type="match status" value="1"/>
</dbReference>
<comment type="caution">
    <text evidence="7">The sequence shown here is derived from an EMBL/GenBank/DDBJ whole genome shotgun (WGS) entry which is preliminary data.</text>
</comment>
<dbReference type="GO" id="GO:0000160">
    <property type="term" value="P:phosphorelay signal transduction system"/>
    <property type="evidence" value="ECO:0007669"/>
    <property type="project" value="InterPro"/>
</dbReference>
<dbReference type="InterPro" id="IPR002182">
    <property type="entry name" value="NB-ARC"/>
</dbReference>
<evidence type="ECO:0000256" key="4">
    <source>
        <dbReference type="ARBA" id="ARBA00023163"/>
    </source>
</evidence>
<keyword evidence="8" id="KW-1185">Reference proteome</keyword>
<dbReference type="Gene3D" id="1.25.40.10">
    <property type="entry name" value="Tetratricopeptide repeat domain"/>
    <property type="match status" value="3"/>
</dbReference>
<dbReference type="SUPFAM" id="SSF48452">
    <property type="entry name" value="TPR-like"/>
    <property type="match status" value="2"/>
</dbReference>
<dbReference type="SUPFAM" id="SSF52540">
    <property type="entry name" value="P-loop containing nucleoside triphosphate hydrolases"/>
    <property type="match status" value="1"/>
</dbReference>
<dbReference type="CDD" id="cd15831">
    <property type="entry name" value="BTAD"/>
    <property type="match status" value="1"/>
</dbReference>
<gene>
    <name evidence="7" type="ORF">CLV43_111187</name>
</gene>
<dbReference type="GO" id="GO:0003677">
    <property type="term" value="F:DNA binding"/>
    <property type="evidence" value="ECO:0007669"/>
    <property type="project" value="UniProtKB-UniRule"/>
</dbReference>
<dbReference type="GO" id="GO:0006355">
    <property type="term" value="P:regulation of DNA-templated transcription"/>
    <property type="evidence" value="ECO:0007669"/>
    <property type="project" value="InterPro"/>
</dbReference>
<dbReference type="Pfam" id="PF03704">
    <property type="entry name" value="BTAD"/>
    <property type="match status" value="1"/>
</dbReference>
<reference evidence="7 8" key="1">
    <citation type="submission" date="2018-03" db="EMBL/GenBank/DDBJ databases">
        <title>Genomic Encyclopedia of Archaeal and Bacterial Type Strains, Phase II (KMG-II): from individual species to whole genera.</title>
        <authorList>
            <person name="Goeker M."/>
        </authorList>
    </citation>
    <scope>NUCLEOTIDE SEQUENCE [LARGE SCALE GENOMIC DNA]</scope>
    <source>
        <strain evidence="7 8">DSM 44720</strain>
    </source>
</reference>
<protein>
    <submittedName>
        <fullName evidence="7">DNA-binding SARP family transcriptional activator</fullName>
    </submittedName>
</protein>
<keyword evidence="4" id="KW-0804">Transcription</keyword>
<sequence length="949" mass="103458">MTGGSGEVAPLSVAITVLGSLEVVSDGIRLPVGHARQKAVLAVLLTDVNQVVPPDRLVDRVWGERAPARARSVLRTYVSNLRRALHRTGITVLWHDTGYRLGADPDSVDLHRFHRLVAEARDSRGPRDALALVDEALALWRGEPLAELDTPWARSVREQLHREHAAARADRVDWALRCGRHGEVLPELTARVDEHPLDERLTGQAMLALYLSGHQAEALEHYRRIRRQLVDEVGTDPAPALQELHQRILAADPALAHPPVETARPVVVPRQLPAPPTPFIGRDDELDLLDTAVDVPGSATTVVLSALAGAGGIGKTWLALHWAHRNVDRFPDGQLFVDLRGYSHHSEPLSPATAIRGFLTALGVDPTSLSADLDAQAALYRSLLVGKRMLVVLDNAATAEQVTPLLPGSPTCTVLVTSRTRLASLIDRHGAVHVQLDVLADTEAWQLLTGRLHRARIAPQPEAVAELVELCGGYPLALSITARKAATRPGVALAEIAAELRELGMETLDHDTDPAASLPAVLSWSLRRLTDVQRTVFGLLGIAPGPDTTVPALVSLTGLPEAQTRRALHALEDASLVHRRAHGRYAMHDLIRACAATTAHQDLTGQVREEALRRLLDFYTHTACAADRFLNPHRLPVHLAPTAPGVRPHRLPDAQAALAWFDAEHACLLASHQTAVGHGWHADVWNLTRALDTFHSLRGHRHDRLVMWQAAAEAATHLPDPTALAHAHRALGLVCAGLGRLEQAIAHLRLALTEAEHHEDPTQQAHIHVALTAAWEHLGDDRRALDHARRALDLHRGLDQPVAEAEALNVVGWYSARLGDYDTARVHCHAALTLHRRHRGSPDGEANTLDTLGFIAHRTGHHAQAVAHYAHALALYRDHGYTHQVPPALDALGHPHAALGHHDQARSVWREALELYREQGRDDDAERIRRQLDGLAAGSLGPAKTTESA</sequence>
<accession>A0A2T0STS7</accession>
<dbReference type="SUPFAM" id="SSF46894">
    <property type="entry name" value="C-terminal effector domain of the bipartite response regulators"/>
    <property type="match status" value="1"/>
</dbReference>
<dbReference type="PRINTS" id="PR00364">
    <property type="entry name" value="DISEASERSIST"/>
</dbReference>